<name>A0A402BJB7_9CHLR</name>
<dbReference type="PANTHER" id="PTHR30627">
    <property type="entry name" value="PEPTIDOGLYCAN D,D-TRANSPEPTIDASE"/>
    <property type="match status" value="1"/>
</dbReference>
<organism evidence="3 4">
    <name type="scientific">Dictyobacter alpinus</name>
    <dbReference type="NCBI Taxonomy" id="2014873"/>
    <lineage>
        <taxon>Bacteria</taxon>
        <taxon>Bacillati</taxon>
        <taxon>Chloroflexota</taxon>
        <taxon>Ktedonobacteria</taxon>
        <taxon>Ktedonobacterales</taxon>
        <taxon>Dictyobacteraceae</taxon>
        <taxon>Dictyobacter</taxon>
    </lineage>
</organism>
<dbReference type="Gene3D" id="3.90.1310.10">
    <property type="entry name" value="Penicillin-binding protein 2a (Domain 2)"/>
    <property type="match status" value="1"/>
</dbReference>
<dbReference type="InterPro" id="IPR012338">
    <property type="entry name" value="Beta-lactam/transpept-like"/>
</dbReference>
<evidence type="ECO:0000313" key="4">
    <source>
        <dbReference type="Proteomes" id="UP000287171"/>
    </source>
</evidence>
<accession>A0A402BJB7</accession>
<dbReference type="OrthoDB" id="9804124at2"/>
<dbReference type="Gene3D" id="3.40.710.10">
    <property type="entry name" value="DD-peptidase/beta-lactamase superfamily"/>
    <property type="match status" value="1"/>
</dbReference>
<dbReference type="RefSeq" id="WP_126631409.1">
    <property type="nucleotide sequence ID" value="NZ_BIFT01000002.1"/>
</dbReference>
<evidence type="ECO:0000313" key="3">
    <source>
        <dbReference type="EMBL" id="GCE31440.1"/>
    </source>
</evidence>
<dbReference type="GO" id="GO:0071555">
    <property type="term" value="P:cell wall organization"/>
    <property type="evidence" value="ECO:0007669"/>
    <property type="project" value="TreeGrafter"/>
</dbReference>
<dbReference type="PANTHER" id="PTHR30627:SF24">
    <property type="entry name" value="PENICILLIN-BINDING PROTEIN 4B"/>
    <property type="match status" value="1"/>
</dbReference>
<gene>
    <name evidence="3" type="ORF">KDA_69240</name>
</gene>
<dbReference type="Pfam" id="PF21922">
    <property type="entry name" value="PBP_dimer_2"/>
    <property type="match status" value="1"/>
</dbReference>
<reference evidence="4" key="1">
    <citation type="submission" date="2018-12" db="EMBL/GenBank/DDBJ databases">
        <title>Tengunoibacter tsumagoiensis gen. nov., sp. nov., Dictyobacter kobayashii sp. nov., D. alpinus sp. nov., and D. joshuensis sp. nov. and description of Dictyobacteraceae fam. nov. within the order Ktedonobacterales isolated from Tengu-no-mugimeshi.</title>
        <authorList>
            <person name="Wang C.M."/>
            <person name="Zheng Y."/>
            <person name="Sakai Y."/>
            <person name="Toyoda A."/>
            <person name="Minakuchi Y."/>
            <person name="Abe K."/>
            <person name="Yokota A."/>
            <person name="Yabe S."/>
        </authorList>
    </citation>
    <scope>NUCLEOTIDE SEQUENCE [LARGE SCALE GENOMIC DNA]</scope>
    <source>
        <strain evidence="4">Uno16</strain>
    </source>
</reference>
<dbReference type="Pfam" id="PF00905">
    <property type="entry name" value="Transpeptidase"/>
    <property type="match status" value="1"/>
</dbReference>
<dbReference type="InterPro" id="IPR050515">
    <property type="entry name" value="Beta-lactam/transpept"/>
</dbReference>
<comment type="caution">
    <text evidence="3">The sequence shown here is derived from an EMBL/GenBank/DDBJ whole genome shotgun (WGS) entry which is preliminary data.</text>
</comment>
<sequence>MNISNSIRKLTYIFVILFVALSGGLVYWQVVKADNVVATVHNPRKCLRENSPMRGRIFDRNGVLLAESVPDNNACGGYIRRYTDPSLAAVIGYYAPGSFIPGIEGQYNDVLTGNSGRTALDNQVNKALHKSPVGNDIYLTIDERIQKIAVEKFNEYNPDTDPFYHLPYAAGQAVASNKGSVVITDPHTGGLLAMVSSPGYDPNKLVQTLGAGDYNYYNQLAKDPEQPLLDRPLKARYSPGSTFKTMTLMAALDSGTTTLDHPWDKKGAMGPLVYDGRQIFGDNLGFGEFVFHFPITTEFAYANSDNIVFAQLGVKTGLDKWLEYAKKLYIGQDDRFDLPTTKSSVENSNGNPLTTLQLASNAYGQGVVDMTPLQMSMIDNTVANNGVLMRPMVVSKITDTNKNPLQTMAPEELNTVVSKDTAYQVRQAMAAVTTCGSGWHLSQNLGYQSVVVGKTGTAEVGGGLPAHGWMITQAPFTLHNADQMPALTIVAMRENGGEGAYAAGPSIWKMYNEIFAKGYVKTNTPAPIYSETYCNNTQLWQHK</sequence>
<dbReference type="SUPFAM" id="SSF56601">
    <property type="entry name" value="beta-lactamase/transpeptidase-like"/>
    <property type="match status" value="1"/>
</dbReference>
<dbReference type="InterPro" id="IPR001460">
    <property type="entry name" value="PCN-bd_Tpept"/>
</dbReference>
<proteinExistence type="predicted"/>
<feature type="domain" description="Penicillin-binding protein transpeptidase" evidence="1">
    <location>
        <begin position="179"/>
        <end position="475"/>
    </location>
</feature>
<dbReference type="AlphaFoldDB" id="A0A402BJB7"/>
<dbReference type="InterPro" id="IPR054120">
    <property type="entry name" value="PBPA_dimer"/>
</dbReference>
<keyword evidence="4" id="KW-1185">Reference proteome</keyword>
<protein>
    <submittedName>
        <fullName evidence="3">Penicillin-binding protein</fullName>
    </submittedName>
</protein>
<dbReference type="GO" id="GO:0008800">
    <property type="term" value="F:beta-lactamase activity"/>
    <property type="evidence" value="ECO:0007669"/>
    <property type="project" value="UniProtKB-EC"/>
</dbReference>
<feature type="domain" description="Penicillin binding protein A dimerisation" evidence="2">
    <location>
        <begin position="54"/>
        <end position="137"/>
    </location>
</feature>
<dbReference type="GO" id="GO:0046677">
    <property type="term" value="P:response to antibiotic"/>
    <property type="evidence" value="ECO:0007669"/>
    <property type="project" value="UniProtKB-KW"/>
</dbReference>
<dbReference type="Proteomes" id="UP000287171">
    <property type="component" value="Unassembled WGS sequence"/>
</dbReference>
<dbReference type="EMBL" id="BIFT01000002">
    <property type="protein sequence ID" value="GCE31440.1"/>
    <property type="molecule type" value="Genomic_DNA"/>
</dbReference>
<evidence type="ECO:0000259" key="2">
    <source>
        <dbReference type="Pfam" id="PF21922"/>
    </source>
</evidence>
<dbReference type="GO" id="GO:0005886">
    <property type="term" value="C:plasma membrane"/>
    <property type="evidence" value="ECO:0007669"/>
    <property type="project" value="TreeGrafter"/>
</dbReference>
<dbReference type="GO" id="GO:0008658">
    <property type="term" value="F:penicillin binding"/>
    <property type="evidence" value="ECO:0007669"/>
    <property type="project" value="InterPro"/>
</dbReference>
<evidence type="ECO:0000259" key="1">
    <source>
        <dbReference type="Pfam" id="PF00905"/>
    </source>
</evidence>